<dbReference type="HOGENOM" id="CLU_3372262_0_0_5"/>
<dbReference type="EMBL" id="AIME01000003">
    <property type="protein sequence ID" value="EJF75725.1"/>
    <property type="molecule type" value="Genomic_DNA"/>
</dbReference>
<proteinExistence type="predicted"/>
<sequence>MVVLTVAEDVWNVQKSCVTFYYLVAKRLRILDKI</sequence>
<dbReference type="Proteomes" id="UP000008761">
    <property type="component" value="Unassembled WGS sequence"/>
</dbReference>
<evidence type="ECO:0000313" key="1">
    <source>
        <dbReference type="EMBL" id="EJF75725.1"/>
    </source>
</evidence>
<accession>J1IWV6</accession>
<protein>
    <submittedName>
        <fullName evidence="1">Uncharacterized protein</fullName>
    </submittedName>
</protein>
<comment type="caution">
    <text evidence="1">The sequence shown here is derived from an EMBL/GenBank/DDBJ whole genome shotgun (WGS) entry which is preliminary data.</text>
</comment>
<reference evidence="1 2" key="1">
    <citation type="submission" date="2012-03" db="EMBL/GenBank/DDBJ databases">
        <title>The Genome Sequence of Bartonella alsatica IBS 382.</title>
        <authorList>
            <consortium name="The Broad Institute Genome Sequencing Platform"/>
            <consortium name="The Broad Institute Genome Sequencing Center for Infectious Disease"/>
            <person name="Feldgarden M."/>
            <person name="Kirby J."/>
            <person name="Kosoy M."/>
            <person name="Birtles R."/>
            <person name="Probert W.S."/>
            <person name="Chiaraviglio L."/>
            <person name="Young S.K."/>
            <person name="Zeng Q."/>
            <person name="Gargeya S."/>
            <person name="Fitzgerald M."/>
            <person name="Haas B."/>
            <person name="Abouelleil A."/>
            <person name="Alvarado L."/>
            <person name="Arachchi H.M."/>
            <person name="Berlin A."/>
            <person name="Chapman S.B."/>
            <person name="Gearin G."/>
            <person name="Goldberg J."/>
            <person name="Griggs A."/>
            <person name="Gujja S."/>
            <person name="Hansen M."/>
            <person name="Heiman D."/>
            <person name="Howarth C."/>
            <person name="Larimer J."/>
            <person name="Lui A."/>
            <person name="MacDonald P.J.P."/>
            <person name="McCowen C."/>
            <person name="Montmayeur A."/>
            <person name="Murphy C."/>
            <person name="Neiman D."/>
            <person name="Pearson M."/>
            <person name="Priest M."/>
            <person name="Roberts A."/>
            <person name="Saif S."/>
            <person name="Shea T."/>
            <person name="Sisk P."/>
            <person name="Stolte C."/>
            <person name="Sykes S."/>
            <person name="Wortman J."/>
            <person name="Nusbaum C."/>
            <person name="Birren B."/>
        </authorList>
    </citation>
    <scope>NUCLEOTIDE SEQUENCE [LARGE SCALE GENOMIC DNA]</scope>
    <source>
        <strain evidence="1 2">IBS 382</strain>
    </source>
</reference>
<dbReference type="AlphaFoldDB" id="J1IWV6"/>
<gene>
    <name evidence="1" type="ORF">MEC_00280</name>
</gene>
<name>J1IWV6_9HYPH</name>
<evidence type="ECO:0000313" key="2">
    <source>
        <dbReference type="Proteomes" id="UP000008761"/>
    </source>
</evidence>
<organism evidence="1 2">
    <name type="scientific">Bartonella alsatica IBS 382</name>
    <dbReference type="NCBI Taxonomy" id="1094551"/>
    <lineage>
        <taxon>Bacteria</taxon>
        <taxon>Pseudomonadati</taxon>
        <taxon>Pseudomonadota</taxon>
        <taxon>Alphaproteobacteria</taxon>
        <taxon>Hyphomicrobiales</taxon>
        <taxon>Bartonellaceae</taxon>
        <taxon>Bartonella</taxon>
    </lineage>
</organism>